<reference evidence="9 10" key="1">
    <citation type="submission" date="2019-08" db="EMBL/GenBank/DDBJ databases">
        <title>Lewinella sp. strain SSH13 Genome sequencing and assembly.</title>
        <authorList>
            <person name="Kim I."/>
        </authorList>
    </citation>
    <scope>NUCLEOTIDE SEQUENCE [LARGE SCALE GENOMIC DNA]</scope>
    <source>
        <strain evidence="9 10">SSH13</strain>
    </source>
</reference>
<feature type="transmembrane region" description="Helical" evidence="7">
    <location>
        <begin position="39"/>
        <end position="57"/>
    </location>
</feature>
<name>A0A5C7FVR7_9BACT</name>
<evidence type="ECO:0000256" key="7">
    <source>
        <dbReference type="SAM" id="Phobius"/>
    </source>
</evidence>
<evidence type="ECO:0000256" key="4">
    <source>
        <dbReference type="ARBA" id="ARBA00022989"/>
    </source>
</evidence>
<feature type="region of interest" description="Disordered" evidence="6">
    <location>
        <begin position="68"/>
        <end position="102"/>
    </location>
</feature>
<evidence type="ECO:0000256" key="1">
    <source>
        <dbReference type="ARBA" id="ARBA00004651"/>
    </source>
</evidence>
<keyword evidence="2" id="KW-1003">Cell membrane</keyword>
<comment type="subcellular location">
    <subcellularLocation>
        <location evidence="1">Cell membrane</location>
        <topology evidence="1">Multi-pass membrane protein</topology>
    </subcellularLocation>
</comment>
<evidence type="ECO:0000256" key="3">
    <source>
        <dbReference type="ARBA" id="ARBA00022692"/>
    </source>
</evidence>
<dbReference type="Proteomes" id="UP000321907">
    <property type="component" value="Unassembled WGS sequence"/>
</dbReference>
<protein>
    <submittedName>
        <fullName evidence="9">PLDc_N domain-containing protein</fullName>
    </submittedName>
</protein>
<evidence type="ECO:0000256" key="2">
    <source>
        <dbReference type="ARBA" id="ARBA00022475"/>
    </source>
</evidence>
<keyword evidence="10" id="KW-1185">Reference proteome</keyword>
<dbReference type="InterPro" id="IPR027379">
    <property type="entry name" value="CLS_N"/>
</dbReference>
<evidence type="ECO:0000313" key="10">
    <source>
        <dbReference type="Proteomes" id="UP000321907"/>
    </source>
</evidence>
<dbReference type="EMBL" id="VOXD01000012">
    <property type="protein sequence ID" value="TXF89687.1"/>
    <property type="molecule type" value="Genomic_DNA"/>
</dbReference>
<feature type="compositionally biased region" description="Basic and acidic residues" evidence="6">
    <location>
        <begin position="73"/>
        <end position="87"/>
    </location>
</feature>
<dbReference type="Pfam" id="PF13396">
    <property type="entry name" value="PLDc_N"/>
    <property type="match status" value="1"/>
</dbReference>
<evidence type="ECO:0000259" key="8">
    <source>
        <dbReference type="Pfam" id="PF13396"/>
    </source>
</evidence>
<sequence length="102" mass="11634">MGVLFVMFFFLIAIASIAITIWSVVEIATKPFKKESDKVIWLIVVLLLGGIGPLIYLSQRKNLLANPPGGNQFDDREYLPPLDDHLARPQVQKRYDEQDDYV</sequence>
<dbReference type="RefSeq" id="WP_147930517.1">
    <property type="nucleotide sequence ID" value="NZ_VOXD01000012.1"/>
</dbReference>
<evidence type="ECO:0000313" key="9">
    <source>
        <dbReference type="EMBL" id="TXF89687.1"/>
    </source>
</evidence>
<comment type="caution">
    <text evidence="9">The sequence shown here is derived from an EMBL/GenBank/DDBJ whole genome shotgun (WGS) entry which is preliminary data.</text>
</comment>
<dbReference type="AlphaFoldDB" id="A0A5C7FVR7"/>
<dbReference type="OrthoDB" id="1496107at2"/>
<proteinExistence type="predicted"/>
<keyword evidence="3 7" id="KW-0812">Transmembrane</keyword>
<keyword evidence="4 7" id="KW-1133">Transmembrane helix</keyword>
<dbReference type="GO" id="GO:0005886">
    <property type="term" value="C:plasma membrane"/>
    <property type="evidence" value="ECO:0007669"/>
    <property type="project" value="UniProtKB-SubCell"/>
</dbReference>
<evidence type="ECO:0000256" key="6">
    <source>
        <dbReference type="SAM" id="MobiDB-lite"/>
    </source>
</evidence>
<feature type="transmembrane region" description="Helical" evidence="7">
    <location>
        <begin position="6"/>
        <end position="27"/>
    </location>
</feature>
<gene>
    <name evidence="9" type="ORF">FUA23_09560</name>
</gene>
<keyword evidence="5 7" id="KW-0472">Membrane</keyword>
<accession>A0A5C7FVR7</accession>
<evidence type="ECO:0000256" key="5">
    <source>
        <dbReference type="ARBA" id="ARBA00023136"/>
    </source>
</evidence>
<feature type="domain" description="Cardiolipin synthase N-terminal" evidence="8">
    <location>
        <begin position="18"/>
        <end position="57"/>
    </location>
</feature>
<organism evidence="9 10">
    <name type="scientific">Neolewinella aurantiaca</name>
    <dbReference type="NCBI Taxonomy" id="2602767"/>
    <lineage>
        <taxon>Bacteria</taxon>
        <taxon>Pseudomonadati</taxon>
        <taxon>Bacteroidota</taxon>
        <taxon>Saprospiria</taxon>
        <taxon>Saprospirales</taxon>
        <taxon>Lewinellaceae</taxon>
        <taxon>Neolewinella</taxon>
    </lineage>
</organism>